<feature type="region of interest" description="Disordered" evidence="1">
    <location>
        <begin position="41"/>
        <end position="65"/>
    </location>
</feature>
<organism evidence="2 3">
    <name type="scientific">Postia placenta MAD-698-R-SB12</name>
    <dbReference type="NCBI Taxonomy" id="670580"/>
    <lineage>
        <taxon>Eukaryota</taxon>
        <taxon>Fungi</taxon>
        <taxon>Dikarya</taxon>
        <taxon>Basidiomycota</taxon>
        <taxon>Agaricomycotina</taxon>
        <taxon>Agaricomycetes</taxon>
        <taxon>Polyporales</taxon>
        <taxon>Adustoporiaceae</taxon>
        <taxon>Rhodonia</taxon>
    </lineage>
</organism>
<evidence type="ECO:0000313" key="3">
    <source>
        <dbReference type="Proteomes" id="UP000194127"/>
    </source>
</evidence>
<evidence type="ECO:0000256" key="1">
    <source>
        <dbReference type="SAM" id="MobiDB-lite"/>
    </source>
</evidence>
<dbReference type="GeneID" id="36326502"/>
<dbReference type="RefSeq" id="XP_024333027.1">
    <property type="nucleotide sequence ID" value="XM_024481552.1"/>
</dbReference>
<protein>
    <submittedName>
        <fullName evidence="2">Uncharacterized protein</fullName>
    </submittedName>
</protein>
<proteinExistence type="predicted"/>
<dbReference type="AlphaFoldDB" id="A0A1X6MJL9"/>
<reference evidence="2 3" key="1">
    <citation type="submission" date="2017-04" db="EMBL/GenBank/DDBJ databases">
        <title>Genome Sequence of the Model Brown-Rot Fungus Postia placenta SB12.</title>
        <authorList>
            <consortium name="DOE Joint Genome Institute"/>
            <person name="Gaskell J."/>
            <person name="Kersten P."/>
            <person name="Larrondo L.F."/>
            <person name="Canessa P."/>
            <person name="Martinez D."/>
            <person name="Hibbett D."/>
            <person name="Schmoll M."/>
            <person name="Kubicek C.P."/>
            <person name="Martinez A.T."/>
            <person name="Yadav J."/>
            <person name="Master E."/>
            <person name="Magnuson J.K."/>
            <person name="James T."/>
            <person name="Yaver D."/>
            <person name="Berka R."/>
            <person name="Labutti K."/>
            <person name="Lipzen A."/>
            <person name="Aerts A."/>
            <person name="Barry K."/>
            <person name="Henrissat B."/>
            <person name="Blanchette R."/>
            <person name="Grigoriev I."/>
            <person name="Cullen D."/>
        </authorList>
    </citation>
    <scope>NUCLEOTIDE SEQUENCE [LARGE SCALE GENOMIC DNA]</scope>
    <source>
        <strain evidence="2 3">MAD-698-R-SB12</strain>
    </source>
</reference>
<sequence length="168" mass="18551">MGEGDRLTEELRDMLQALEEIYKQTEMSSLFVAITSSRVEQTGETVADKGDSQGDSAAGEMATSTGAEAVLSGSTVSVTHSQDAIDDISNGVALPEALNQFFQKHPEVKSHVRSLNGDRDRDGVFVILRALLLQQSFEPQLEKWLEGDGDRWTKLKSGFKRLFARMRT</sequence>
<accession>A0A1X6MJL9</accession>
<gene>
    <name evidence="2" type="ORF">POSPLADRAFT_1062720</name>
</gene>
<name>A0A1X6MJL9_9APHY</name>
<dbReference type="EMBL" id="KZ110614">
    <property type="protein sequence ID" value="OSX56233.1"/>
    <property type="molecule type" value="Genomic_DNA"/>
</dbReference>
<keyword evidence="3" id="KW-1185">Reference proteome</keyword>
<dbReference type="Proteomes" id="UP000194127">
    <property type="component" value="Unassembled WGS sequence"/>
</dbReference>
<evidence type="ECO:0000313" key="2">
    <source>
        <dbReference type="EMBL" id="OSX56233.1"/>
    </source>
</evidence>